<dbReference type="PROSITE" id="PS01167">
    <property type="entry name" value="RIBOSOMAL_L17"/>
    <property type="match status" value="1"/>
</dbReference>
<evidence type="ECO:0000256" key="2">
    <source>
        <dbReference type="ARBA" id="ARBA00022980"/>
    </source>
</evidence>
<evidence type="ECO:0000313" key="7">
    <source>
        <dbReference type="EMBL" id="NIA72410.1"/>
    </source>
</evidence>
<dbReference type="AlphaFoldDB" id="A0A967F3H2"/>
<dbReference type="Proteomes" id="UP000761264">
    <property type="component" value="Unassembled WGS sequence"/>
</dbReference>
<dbReference type="GO" id="GO:0006412">
    <property type="term" value="P:translation"/>
    <property type="evidence" value="ECO:0007669"/>
    <property type="project" value="UniProtKB-UniRule"/>
</dbReference>
<accession>A0A967F3H2</accession>
<name>A0A967F3H2_9PROT</name>
<evidence type="ECO:0000256" key="5">
    <source>
        <dbReference type="RuleBase" id="RU000660"/>
    </source>
</evidence>
<dbReference type="Gene3D" id="3.90.1030.10">
    <property type="entry name" value="Ribosomal protein L17"/>
    <property type="match status" value="1"/>
</dbReference>
<dbReference type="NCBIfam" id="TIGR00059">
    <property type="entry name" value="L17"/>
    <property type="match status" value="1"/>
</dbReference>
<dbReference type="FunFam" id="3.90.1030.10:FF:000001">
    <property type="entry name" value="50S ribosomal protein L17"/>
    <property type="match status" value="1"/>
</dbReference>
<organism evidence="7 8">
    <name type="scientific">Pelagibius litoralis</name>
    <dbReference type="NCBI Taxonomy" id="374515"/>
    <lineage>
        <taxon>Bacteria</taxon>
        <taxon>Pseudomonadati</taxon>
        <taxon>Pseudomonadota</taxon>
        <taxon>Alphaproteobacteria</taxon>
        <taxon>Rhodospirillales</taxon>
        <taxon>Rhodovibrionaceae</taxon>
        <taxon>Pelagibius</taxon>
    </lineage>
</organism>
<feature type="region of interest" description="Disordered" evidence="6">
    <location>
        <begin position="116"/>
        <end position="140"/>
    </location>
</feature>
<dbReference type="SUPFAM" id="SSF64263">
    <property type="entry name" value="Prokaryotic ribosomal protein L17"/>
    <property type="match status" value="1"/>
</dbReference>
<evidence type="ECO:0000256" key="4">
    <source>
        <dbReference type="HAMAP-Rule" id="MF_01368"/>
    </source>
</evidence>
<reference evidence="7" key="1">
    <citation type="submission" date="2020-03" db="EMBL/GenBank/DDBJ databases">
        <title>Genome of Pelagibius litoralis DSM 21314T.</title>
        <authorList>
            <person name="Wang G."/>
        </authorList>
    </citation>
    <scope>NUCLEOTIDE SEQUENCE</scope>
    <source>
        <strain evidence="7">DSM 21314</strain>
    </source>
</reference>
<comment type="similarity">
    <text evidence="1 4 5">Belongs to the bacterial ribosomal protein bL17 family.</text>
</comment>
<dbReference type="PANTHER" id="PTHR14413:SF16">
    <property type="entry name" value="LARGE RIBOSOMAL SUBUNIT PROTEIN BL17M"/>
    <property type="match status" value="1"/>
</dbReference>
<dbReference type="HAMAP" id="MF_01368">
    <property type="entry name" value="Ribosomal_bL17"/>
    <property type="match status" value="1"/>
</dbReference>
<proteinExistence type="inferred from homology"/>
<keyword evidence="3 4" id="KW-0687">Ribonucleoprotein</keyword>
<dbReference type="GO" id="GO:0003735">
    <property type="term" value="F:structural constituent of ribosome"/>
    <property type="evidence" value="ECO:0007669"/>
    <property type="project" value="InterPro"/>
</dbReference>
<comment type="caution">
    <text evidence="7">The sequence shown here is derived from an EMBL/GenBank/DDBJ whole genome shotgun (WGS) entry which is preliminary data.</text>
</comment>
<evidence type="ECO:0000256" key="1">
    <source>
        <dbReference type="ARBA" id="ARBA00008777"/>
    </source>
</evidence>
<dbReference type="GO" id="GO:0022625">
    <property type="term" value="C:cytosolic large ribosomal subunit"/>
    <property type="evidence" value="ECO:0007669"/>
    <property type="project" value="TreeGrafter"/>
</dbReference>
<keyword evidence="8" id="KW-1185">Reference proteome</keyword>
<dbReference type="InterPro" id="IPR047859">
    <property type="entry name" value="Ribosomal_bL17_CS"/>
</dbReference>
<sequence>MRHGLQGRRLNRTASHRKAMFANMAASLIKHEQIKTTLPKAKDLRRVIDRLITLGKRGDLHARRQALSVLRDTGLTEKLFAELAPRYKERQGGYSRVLKAGNRYGDMAPMAIIELVDRDPDAKGQDSGPVQEIEDDGDEE</sequence>
<evidence type="ECO:0000256" key="3">
    <source>
        <dbReference type="ARBA" id="ARBA00023274"/>
    </source>
</evidence>
<dbReference type="EMBL" id="JAAQPH010000043">
    <property type="protein sequence ID" value="NIA72410.1"/>
    <property type="molecule type" value="Genomic_DNA"/>
</dbReference>
<evidence type="ECO:0000256" key="6">
    <source>
        <dbReference type="SAM" id="MobiDB-lite"/>
    </source>
</evidence>
<keyword evidence="2 4" id="KW-0689">Ribosomal protein</keyword>
<evidence type="ECO:0000313" key="8">
    <source>
        <dbReference type="Proteomes" id="UP000761264"/>
    </source>
</evidence>
<dbReference type="InterPro" id="IPR000456">
    <property type="entry name" value="Ribosomal_bL17"/>
</dbReference>
<dbReference type="InterPro" id="IPR036373">
    <property type="entry name" value="Ribosomal_bL17_sf"/>
</dbReference>
<gene>
    <name evidence="4 7" type="primary">rplQ</name>
    <name evidence="7" type="ORF">HBA54_27860</name>
</gene>
<dbReference type="PANTHER" id="PTHR14413">
    <property type="entry name" value="RIBOSOMAL PROTEIN L17"/>
    <property type="match status" value="1"/>
</dbReference>
<dbReference type="RefSeq" id="WP_167231753.1">
    <property type="nucleotide sequence ID" value="NZ_JAAQPH010000043.1"/>
</dbReference>
<dbReference type="Pfam" id="PF01196">
    <property type="entry name" value="Ribosomal_L17"/>
    <property type="match status" value="1"/>
</dbReference>
<protein>
    <recommendedName>
        <fullName evidence="4">Large ribosomal subunit protein bL17</fullName>
    </recommendedName>
</protein>
<comment type="subunit">
    <text evidence="4">Part of the 50S ribosomal subunit. Contacts protein L32.</text>
</comment>